<accession>A0ACA9LTD5</accession>
<protein>
    <submittedName>
        <fullName evidence="1">13976_t:CDS:1</fullName>
    </submittedName>
</protein>
<sequence length="92" mass="10527">MDEFNEFVVSNDSLYGFAGTSASASYNNVLGDFVVNNTLYNYPNEFDVSNILYENDDTMNCEDTQHENVIMDDRFQVINKDPQVSVFISYVL</sequence>
<dbReference type="Proteomes" id="UP000789702">
    <property type="component" value="Unassembled WGS sequence"/>
</dbReference>
<reference evidence="1" key="1">
    <citation type="submission" date="2021-06" db="EMBL/GenBank/DDBJ databases">
        <authorList>
            <person name="Kallberg Y."/>
            <person name="Tangrot J."/>
            <person name="Rosling A."/>
        </authorList>
    </citation>
    <scope>NUCLEOTIDE SEQUENCE</scope>
    <source>
        <strain evidence="1">IL203A</strain>
    </source>
</reference>
<comment type="caution">
    <text evidence="1">The sequence shown here is derived from an EMBL/GenBank/DDBJ whole genome shotgun (WGS) entry which is preliminary data.</text>
</comment>
<keyword evidence="2" id="KW-1185">Reference proteome</keyword>
<proteinExistence type="predicted"/>
<name>A0ACA9LTD5_9GLOM</name>
<dbReference type="EMBL" id="CAJVPU010005274">
    <property type="protein sequence ID" value="CAG8545524.1"/>
    <property type="molecule type" value="Genomic_DNA"/>
</dbReference>
<gene>
    <name evidence="1" type="ORF">DHETER_LOCUS4991</name>
</gene>
<evidence type="ECO:0000313" key="2">
    <source>
        <dbReference type="Proteomes" id="UP000789702"/>
    </source>
</evidence>
<organism evidence="1 2">
    <name type="scientific">Dentiscutata heterogama</name>
    <dbReference type="NCBI Taxonomy" id="1316150"/>
    <lineage>
        <taxon>Eukaryota</taxon>
        <taxon>Fungi</taxon>
        <taxon>Fungi incertae sedis</taxon>
        <taxon>Mucoromycota</taxon>
        <taxon>Glomeromycotina</taxon>
        <taxon>Glomeromycetes</taxon>
        <taxon>Diversisporales</taxon>
        <taxon>Gigasporaceae</taxon>
        <taxon>Dentiscutata</taxon>
    </lineage>
</organism>
<feature type="non-terminal residue" evidence="1">
    <location>
        <position position="92"/>
    </location>
</feature>
<evidence type="ECO:0000313" key="1">
    <source>
        <dbReference type="EMBL" id="CAG8545524.1"/>
    </source>
</evidence>